<evidence type="ECO:0000313" key="1">
    <source>
        <dbReference type="EMBL" id="OIJ65354.1"/>
    </source>
</evidence>
<proteinExistence type="predicted"/>
<dbReference type="Proteomes" id="UP000034196">
    <property type="component" value="Unassembled WGS sequence"/>
</dbReference>
<organism evidence="1 2">
    <name type="scientific">Streptomyces mangrovisoli</name>
    <dbReference type="NCBI Taxonomy" id="1428628"/>
    <lineage>
        <taxon>Bacteria</taxon>
        <taxon>Bacillati</taxon>
        <taxon>Actinomycetota</taxon>
        <taxon>Actinomycetes</taxon>
        <taxon>Kitasatosporales</taxon>
        <taxon>Streptomycetaceae</taxon>
        <taxon>Streptomyces</taxon>
    </lineage>
</organism>
<protein>
    <submittedName>
        <fullName evidence="1">Uncharacterized protein</fullName>
    </submittedName>
</protein>
<sequence>MEVFTRILRERAAEPDAVGDVDVAWDAFAAFLQVEVEGIAGSEDDGDGFIVEWGRWHWNDDLPALSFGRLYAVTDAEAEAEAEAVAEAEAEADGADGADDGLGGQPQYWKVELQLVFAEDPAWADLDSLGHQDTGFDHDGIGPPRAAALREMRRFVESHPQLAAMWRAEPVRSALVLERAG</sequence>
<dbReference type="AlphaFoldDB" id="A0A1J4NTB8"/>
<evidence type="ECO:0000313" key="2">
    <source>
        <dbReference type="Proteomes" id="UP000034196"/>
    </source>
</evidence>
<dbReference type="EMBL" id="LAVA02000058">
    <property type="protein sequence ID" value="OIJ65354.1"/>
    <property type="molecule type" value="Genomic_DNA"/>
</dbReference>
<gene>
    <name evidence="1" type="ORF">WN71_024080</name>
</gene>
<name>A0A1J4NTB8_9ACTN</name>
<accession>A0A1J4NTB8</accession>
<keyword evidence="2" id="KW-1185">Reference proteome</keyword>
<reference evidence="1" key="1">
    <citation type="submission" date="2016-10" db="EMBL/GenBank/DDBJ databases">
        <title>Genome sequence of Streptomyces mangrovisoli MUSC 149.</title>
        <authorList>
            <person name="Lee L.-H."/>
            <person name="Ser H.-L."/>
        </authorList>
    </citation>
    <scope>NUCLEOTIDE SEQUENCE [LARGE SCALE GENOMIC DNA]</scope>
    <source>
        <strain evidence="1">MUSC 149</strain>
    </source>
</reference>
<comment type="caution">
    <text evidence="1">The sequence shown here is derived from an EMBL/GenBank/DDBJ whole genome shotgun (WGS) entry which is preliminary data.</text>
</comment>